<gene>
    <name evidence="2" type="ORF">CAL15_01840</name>
</gene>
<feature type="transmembrane region" description="Helical" evidence="1">
    <location>
        <begin position="26"/>
        <end position="46"/>
    </location>
</feature>
<dbReference type="AlphaFoldDB" id="A0A1W6Z738"/>
<dbReference type="STRING" id="463040.CAL15_01840"/>
<dbReference type="Pfam" id="PF06532">
    <property type="entry name" value="NrsF"/>
    <property type="match status" value="1"/>
</dbReference>
<feature type="transmembrane region" description="Helical" evidence="1">
    <location>
        <begin position="185"/>
        <end position="207"/>
    </location>
</feature>
<protein>
    <submittedName>
        <fullName evidence="2">Anti-sigma F factor</fullName>
    </submittedName>
</protein>
<feature type="transmembrane region" description="Helical" evidence="1">
    <location>
        <begin position="131"/>
        <end position="149"/>
    </location>
</feature>
<accession>A0A1W6Z738</accession>
<proteinExistence type="predicted"/>
<evidence type="ECO:0000256" key="1">
    <source>
        <dbReference type="SAM" id="Phobius"/>
    </source>
</evidence>
<organism evidence="2 3">
    <name type="scientific">Bordetella genomosp. 13</name>
    <dbReference type="NCBI Taxonomy" id="463040"/>
    <lineage>
        <taxon>Bacteria</taxon>
        <taxon>Pseudomonadati</taxon>
        <taxon>Pseudomonadota</taxon>
        <taxon>Betaproteobacteria</taxon>
        <taxon>Burkholderiales</taxon>
        <taxon>Alcaligenaceae</taxon>
        <taxon>Bordetella</taxon>
    </lineage>
</organism>
<dbReference type="RefSeq" id="WP_086077072.1">
    <property type="nucleotide sequence ID" value="NZ_CP021111.1"/>
</dbReference>
<evidence type="ECO:0000313" key="3">
    <source>
        <dbReference type="Proteomes" id="UP000194161"/>
    </source>
</evidence>
<feature type="transmembrane region" description="Helical" evidence="1">
    <location>
        <begin position="86"/>
        <end position="111"/>
    </location>
</feature>
<keyword evidence="3" id="KW-1185">Reference proteome</keyword>
<keyword evidence="1" id="KW-0812">Transmembrane</keyword>
<keyword evidence="1" id="KW-1133">Transmembrane helix</keyword>
<dbReference type="InterPro" id="IPR009495">
    <property type="entry name" value="NrsF"/>
</dbReference>
<dbReference type="OrthoDB" id="6059252at2"/>
<feature type="transmembrane region" description="Helical" evidence="1">
    <location>
        <begin position="58"/>
        <end position="79"/>
    </location>
</feature>
<dbReference type="KEGG" id="bgm:CAL15_01840"/>
<reference evidence="2 3" key="1">
    <citation type="submission" date="2017-05" db="EMBL/GenBank/DDBJ databases">
        <title>Complete and WGS of Bordetella genogroups.</title>
        <authorList>
            <person name="Spilker T."/>
            <person name="LiPuma J."/>
        </authorList>
    </citation>
    <scope>NUCLEOTIDE SEQUENCE [LARGE SCALE GENOMIC DNA]</scope>
    <source>
        <strain evidence="2 3">AU7206</strain>
    </source>
</reference>
<keyword evidence="1" id="KW-0472">Membrane</keyword>
<sequence length="213" mass="22369">MKTSDMVTLLASGVEPVDRRVVPKRFALAILAGGLGSALLMVLMFGPRPDLVEVMRTPLFWAKVAFPLCLAAAALWVAARLSRPGVAVGAGWVALAVPLVVTWLASAFVLLEASAGARVPLVLGSTWRTCPVNIALLSIPSSLAAWWAIKGLAPTRPRLAGAAGGLLAGAVATVAYCLHCPEMQAPFWAVWYVLGMLVPTALGALLGPRLLRW</sequence>
<dbReference type="Proteomes" id="UP000194161">
    <property type="component" value="Chromosome"/>
</dbReference>
<evidence type="ECO:0000313" key="2">
    <source>
        <dbReference type="EMBL" id="ARP93236.1"/>
    </source>
</evidence>
<feature type="transmembrane region" description="Helical" evidence="1">
    <location>
        <begin position="161"/>
        <end position="179"/>
    </location>
</feature>
<name>A0A1W6Z738_9BORD</name>
<dbReference type="EMBL" id="CP021111">
    <property type="protein sequence ID" value="ARP93236.1"/>
    <property type="molecule type" value="Genomic_DNA"/>
</dbReference>